<evidence type="ECO:0000313" key="2">
    <source>
        <dbReference type="Proteomes" id="UP001432011"/>
    </source>
</evidence>
<dbReference type="EMBL" id="CP108085">
    <property type="protein sequence ID" value="WUP74053.1"/>
    <property type="molecule type" value="Genomic_DNA"/>
</dbReference>
<dbReference type="RefSeq" id="WP_328709061.1">
    <property type="nucleotide sequence ID" value="NZ_CP108085.1"/>
</dbReference>
<accession>A0ABZ1SM18</accession>
<name>A0ABZ1SM18_9ACTN</name>
<protein>
    <submittedName>
        <fullName evidence="1">Uncharacterized protein</fullName>
    </submittedName>
</protein>
<keyword evidence="2" id="KW-1185">Reference proteome</keyword>
<gene>
    <name evidence="1" type="ORF">OG913_32465</name>
</gene>
<evidence type="ECO:0000313" key="1">
    <source>
        <dbReference type="EMBL" id="WUP74053.1"/>
    </source>
</evidence>
<reference evidence="1" key="1">
    <citation type="submission" date="2022-10" db="EMBL/GenBank/DDBJ databases">
        <title>The complete genomes of actinobacterial strains from the NBC collection.</title>
        <authorList>
            <person name="Joergensen T.S."/>
            <person name="Alvarez Arevalo M."/>
            <person name="Sterndorff E.B."/>
            <person name="Faurdal D."/>
            <person name="Vuksanovic O."/>
            <person name="Mourched A.-S."/>
            <person name="Charusanti P."/>
            <person name="Shaw S."/>
            <person name="Blin K."/>
            <person name="Weber T."/>
        </authorList>
    </citation>
    <scope>NUCLEOTIDE SEQUENCE</scope>
    <source>
        <strain evidence="1">NBC_00254</strain>
    </source>
</reference>
<organism evidence="1 2">
    <name type="scientific">Microbispora hainanensis</name>
    <dbReference type="NCBI Taxonomy" id="568844"/>
    <lineage>
        <taxon>Bacteria</taxon>
        <taxon>Bacillati</taxon>
        <taxon>Actinomycetota</taxon>
        <taxon>Actinomycetes</taxon>
        <taxon>Streptosporangiales</taxon>
        <taxon>Streptosporangiaceae</taxon>
        <taxon>Microbispora</taxon>
    </lineage>
</organism>
<sequence>MERRIERDLLEEALQANENESGPISRHLRDQAEELFRSVKFAPELLKECG</sequence>
<dbReference type="Proteomes" id="UP001432011">
    <property type="component" value="Chromosome"/>
</dbReference>
<proteinExistence type="predicted"/>